<gene>
    <name evidence="1" type="ORF">VFPPC_09382</name>
</gene>
<evidence type="ECO:0000313" key="1">
    <source>
        <dbReference type="EMBL" id="OAQ61559.2"/>
    </source>
</evidence>
<dbReference type="OrthoDB" id="5429716at2759"/>
<dbReference type="RefSeq" id="XP_018139263.2">
    <property type="nucleotide sequence ID" value="XM_018287925.2"/>
</dbReference>
<dbReference type="EMBL" id="LSBJ02000007">
    <property type="protein sequence ID" value="OAQ61559.2"/>
    <property type="molecule type" value="Genomic_DNA"/>
</dbReference>
<reference evidence="1 2" key="1">
    <citation type="journal article" date="2016" name="PLoS Pathog.">
        <title>Biosynthesis of antibiotic leucinostatins in bio-control fungus Purpureocillium lilacinum and their inhibition on phytophthora revealed by genome mining.</title>
        <authorList>
            <person name="Wang G."/>
            <person name="Liu Z."/>
            <person name="Lin R."/>
            <person name="Li E."/>
            <person name="Mao Z."/>
            <person name="Ling J."/>
            <person name="Yang Y."/>
            <person name="Yin W.B."/>
            <person name="Xie B."/>
        </authorList>
    </citation>
    <scope>NUCLEOTIDE SEQUENCE [LARGE SCALE GENOMIC DNA]</scope>
    <source>
        <strain evidence="1">170</strain>
    </source>
</reference>
<sequence length="341" mass="35920">MSAPRELGPQPQWVQFPFCFLPSYMQPAVYKVLCVPGLADPLEYLPEEPVMPRTTEYFGATVTNLGPLTTTYSAPSSCATGYRAWGVARNVSYTGGMIGQYQGQAGSLCEQQSISDCIPSGTKMDELMASAAATTTNDYLPYYSPGLNCPAGWETVGVATGSGRPTSGAGLHETPKGAKGVFTEDPWPYPPSRTQPVPLPLVKQYMAILEDTETIVLCCPSGFKAVDGACGSEVGRATDVGVSKACLQAYTAPLPTAAVTSYDGVTYNPPIYTWTANPSGVKNHTSDIPGTRTSDEFYVTSTVRALALIHNDKDKGSGVDRKGVSVAGLALACLAVIAVVA</sequence>
<dbReference type="GeneID" id="28851919"/>
<evidence type="ECO:0000313" key="2">
    <source>
        <dbReference type="Proteomes" id="UP000078397"/>
    </source>
</evidence>
<dbReference type="Proteomes" id="UP000078397">
    <property type="component" value="Unassembled WGS sequence"/>
</dbReference>
<name>A0A179F8X7_METCM</name>
<proteinExistence type="predicted"/>
<protein>
    <submittedName>
        <fullName evidence="1">Uncharacterized protein</fullName>
    </submittedName>
</protein>
<dbReference type="AlphaFoldDB" id="A0A179F8X7"/>
<accession>A0A179F8X7</accession>
<organism evidence="1 2">
    <name type="scientific">Pochonia chlamydosporia 170</name>
    <dbReference type="NCBI Taxonomy" id="1380566"/>
    <lineage>
        <taxon>Eukaryota</taxon>
        <taxon>Fungi</taxon>
        <taxon>Dikarya</taxon>
        <taxon>Ascomycota</taxon>
        <taxon>Pezizomycotina</taxon>
        <taxon>Sordariomycetes</taxon>
        <taxon>Hypocreomycetidae</taxon>
        <taxon>Hypocreales</taxon>
        <taxon>Clavicipitaceae</taxon>
        <taxon>Pochonia</taxon>
    </lineage>
</organism>
<keyword evidence="2" id="KW-1185">Reference proteome</keyword>
<dbReference type="KEGG" id="pchm:VFPPC_09382"/>
<comment type="caution">
    <text evidence="1">The sequence shown here is derived from an EMBL/GenBank/DDBJ whole genome shotgun (WGS) entry which is preliminary data.</text>
</comment>